<feature type="domain" description="PAS" evidence="11">
    <location>
        <begin position="191"/>
        <end position="236"/>
    </location>
</feature>
<evidence type="ECO:0000259" key="11">
    <source>
        <dbReference type="PROSITE" id="PS50112"/>
    </source>
</evidence>
<dbReference type="Gene3D" id="3.30.450.20">
    <property type="entry name" value="PAS domain"/>
    <property type="match status" value="1"/>
</dbReference>
<dbReference type="Pfam" id="PF00512">
    <property type="entry name" value="HisKA"/>
    <property type="match status" value="1"/>
</dbReference>
<dbReference type="CDD" id="cd00130">
    <property type="entry name" value="PAS"/>
    <property type="match status" value="1"/>
</dbReference>
<evidence type="ECO:0000259" key="12">
    <source>
        <dbReference type="PROSITE" id="PS50113"/>
    </source>
</evidence>
<dbReference type="SMART" id="SM00091">
    <property type="entry name" value="PAS"/>
    <property type="match status" value="1"/>
</dbReference>
<evidence type="ECO:0000313" key="14">
    <source>
        <dbReference type="Proteomes" id="UP000178797"/>
    </source>
</evidence>
<keyword evidence="9" id="KW-0812">Transmembrane</keyword>
<feature type="transmembrane region" description="Helical" evidence="9">
    <location>
        <begin position="85"/>
        <end position="103"/>
    </location>
</feature>
<evidence type="ECO:0000256" key="1">
    <source>
        <dbReference type="ARBA" id="ARBA00000085"/>
    </source>
</evidence>
<keyword evidence="3" id="KW-0597">Phosphoprotein</keyword>
<accession>A0A1F7RRZ8</accession>
<dbReference type="PANTHER" id="PTHR43065:SF10">
    <property type="entry name" value="PEROXIDE STRESS-ACTIVATED HISTIDINE KINASE MAK3"/>
    <property type="match status" value="1"/>
</dbReference>
<evidence type="ECO:0000256" key="9">
    <source>
        <dbReference type="SAM" id="Phobius"/>
    </source>
</evidence>
<reference evidence="13 14" key="1">
    <citation type="journal article" date="2016" name="Nat. Commun.">
        <title>Thousands of microbial genomes shed light on interconnected biogeochemical processes in an aquifer system.</title>
        <authorList>
            <person name="Anantharaman K."/>
            <person name="Brown C.T."/>
            <person name="Hug L.A."/>
            <person name="Sharon I."/>
            <person name="Castelle C.J."/>
            <person name="Probst A.J."/>
            <person name="Thomas B.C."/>
            <person name="Singh A."/>
            <person name="Wilkins M.J."/>
            <person name="Karaoz U."/>
            <person name="Brodie E.L."/>
            <person name="Williams K.H."/>
            <person name="Hubbard S.S."/>
            <person name="Banfield J.F."/>
        </authorList>
    </citation>
    <scope>NUCLEOTIDE SEQUENCE [LARGE SCALE GENOMIC DNA]</scope>
</reference>
<gene>
    <name evidence="13" type="ORF">A2W05_09890</name>
</gene>
<feature type="domain" description="Histidine kinase" evidence="10">
    <location>
        <begin position="326"/>
        <end position="547"/>
    </location>
</feature>
<evidence type="ECO:0000256" key="3">
    <source>
        <dbReference type="ARBA" id="ARBA00022553"/>
    </source>
</evidence>
<dbReference type="Pfam" id="PF13426">
    <property type="entry name" value="PAS_9"/>
    <property type="match status" value="1"/>
</dbReference>
<dbReference type="GO" id="GO:0005524">
    <property type="term" value="F:ATP binding"/>
    <property type="evidence" value="ECO:0007669"/>
    <property type="project" value="UniProtKB-KW"/>
</dbReference>
<evidence type="ECO:0000256" key="2">
    <source>
        <dbReference type="ARBA" id="ARBA00012438"/>
    </source>
</evidence>
<evidence type="ECO:0000256" key="4">
    <source>
        <dbReference type="ARBA" id="ARBA00022679"/>
    </source>
</evidence>
<dbReference type="EC" id="2.7.13.3" evidence="2"/>
<feature type="transmembrane region" description="Helical" evidence="9">
    <location>
        <begin position="108"/>
        <end position="126"/>
    </location>
</feature>
<evidence type="ECO:0000313" key="13">
    <source>
        <dbReference type="EMBL" id="OGL44211.1"/>
    </source>
</evidence>
<feature type="transmembrane region" description="Helical" evidence="9">
    <location>
        <begin position="138"/>
        <end position="166"/>
    </location>
</feature>
<dbReference type="InterPro" id="IPR000014">
    <property type="entry name" value="PAS"/>
</dbReference>
<dbReference type="InterPro" id="IPR036097">
    <property type="entry name" value="HisK_dim/P_sf"/>
</dbReference>
<sequence>MTTRVLIVTALLGTTILVEAQYGGSYISPYLSVLYFLIIATYSLTILYSFLLNKVKNLTLFAYVQVFGDLLFDSILIYITGGVESPFIFLYFLSIIVSSIILFRQGSLITASLSCLLFGALSIFQYNDILLLPIPTRLLNFSIISLNTLFLKVFLNMAAFYLVAILSSRVSESLRTTHKELEEKEVIVKGLQNLNENILQSLTSGLITTDLDGIIISFNKASEELTGWEKADVVGKCWDNFFPQFPASDLFSKVKASHGNSFTYEMNFLKNQNMKYLGFTISLLKDDFGNVTGLIGNFKDLTDVKNMEDDLKRIDRLAAIGEVAAGMAHEIRNPMASISGSVQVLKDKVGNNGITGKLMDIVIKESERLDGIINNFLQYARPKPIQFVSCNVNYILNNVVTLLKNNPKCSSNLNISMNCETENLFLMADPKQMEQVFWNLAINAIEAMPDGGNLSIYVLRNKRNNLFLENSKNNISYIKIVFSDTGVGINHDNRSKLFSPFYTTKEGGTGLGLAIVYRIVEEHHGIIEVESEPKKGTKFIVYFPEKQEEIGLKRLKGL</sequence>
<dbReference type="AlphaFoldDB" id="A0A1F7RRZ8"/>
<feature type="transmembrane region" description="Helical" evidence="9">
    <location>
        <begin position="30"/>
        <end position="51"/>
    </location>
</feature>
<dbReference type="InterPro" id="IPR003594">
    <property type="entry name" value="HATPase_dom"/>
</dbReference>
<dbReference type="CDD" id="cd00082">
    <property type="entry name" value="HisKA"/>
    <property type="match status" value="1"/>
</dbReference>
<keyword evidence="7" id="KW-0067">ATP-binding</keyword>
<dbReference type="InterPro" id="IPR003661">
    <property type="entry name" value="HisK_dim/P_dom"/>
</dbReference>
<keyword evidence="5" id="KW-0547">Nucleotide-binding</keyword>
<dbReference type="SMART" id="SM00388">
    <property type="entry name" value="HisKA"/>
    <property type="match status" value="1"/>
</dbReference>
<dbReference type="Pfam" id="PF25323">
    <property type="entry name" value="6TM_PilS"/>
    <property type="match status" value="1"/>
</dbReference>
<dbReference type="InterPro" id="IPR004358">
    <property type="entry name" value="Sig_transdc_His_kin-like_C"/>
</dbReference>
<keyword evidence="9" id="KW-0472">Membrane</keyword>
<dbReference type="Proteomes" id="UP000178797">
    <property type="component" value="Unassembled WGS sequence"/>
</dbReference>
<dbReference type="Gene3D" id="1.10.287.130">
    <property type="match status" value="1"/>
</dbReference>
<dbReference type="PROSITE" id="PS50109">
    <property type="entry name" value="HIS_KIN"/>
    <property type="match status" value="1"/>
</dbReference>
<keyword evidence="8" id="KW-0902">Two-component regulatory system</keyword>
<comment type="catalytic activity">
    <reaction evidence="1">
        <text>ATP + protein L-histidine = ADP + protein N-phospho-L-histidine.</text>
        <dbReference type="EC" id="2.7.13.3"/>
    </reaction>
</comment>
<proteinExistence type="predicted"/>
<dbReference type="EMBL" id="MGDE01000192">
    <property type="protein sequence ID" value="OGL44211.1"/>
    <property type="molecule type" value="Genomic_DNA"/>
</dbReference>
<comment type="caution">
    <text evidence="13">The sequence shown here is derived from an EMBL/GenBank/DDBJ whole genome shotgun (WGS) entry which is preliminary data.</text>
</comment>
<dbReference type="GO" id="GO:0000155">
    <property type="term" value="F:phosphorelay sensor kinase activity"/>
    <property type="evidence" value="ECO:0007669"/>
    <property type="project" value="InterPro"/>
</dbReference>
<dbReference type="PRINTS" id="PR00344">
    <property type="entry name" value="BCTRLSENSOR"/>
</dbReference>
<dbReference type="PANTHER" id="PTHR43065">
    <property type="entry name" value="SENSOR HISTIDINE KINASE"/>
    <property type="match status" value="1"/>
</dbReference>
<feature type="domain" description="PAC" evidence="12">
    <location>
        <begin position="260"/>
        <end position="313"/>
    </location>
</feature>
<evidence type="ECO:0000256" key="5">
    <source>
        <dbReference type="ARBA" id="ARBA00022741"/>
    </source>
</evidence>
<keyword evidence="4" id="KW-0808">Transferase</keyword>
<dbReference type="Gene3D" id="3.30.565.10">
    <property type="entry name" value="Histidine kinase-like ATPase, C-terminal domain"/>
    <property type="match status" value="1"/>
</dbReference>
<dbReference type="Pfam" id="PF02518">
    <property type="entry name" value="HATPase_c"/>
    <property type="match status" value="1"/>
</dbReference>
<dbReference type="InterPro" id="IPR000700">
    <property type="entry name" value="PAS-assoc_C"/>
</dbReference>
<dbReference type="PROSITE" id="PS50113">
    <property type="entry name" value="PAC"/>
    <property type="match status" value="1"/>
</dbReference>
<evidence type="ECO:0000256" key="8">
    <source>
        <dbReference type="ARBA" id="ARBA00023012"/>
    </source>
</evidence>
<dbReference type="SUPFAM" id="SSF55785">
    <property type="entry name" value="PYP-like sensor domain (PAS domain)"/>
    <property type="match status" value="1"/>
</dbReference>
<dbReference type="NCBIfam" id="TIGR00229">
    <property type="entry name" value="sensory_box"/>
    <property type="match status" value="1"/>
</dbReference>
<evidence type="ECO:0000259" key="10">
    <source>
        <dbReference type="PROSITE" id="PS50109"/>
    </source>
</evidence>
<dbReference type="PROSITE" id="PS50112">
    <property type="entry name" value="PAS"/>
    <property type="match status" value="1"/>
</dbReference>
<evidence type="ECO:0000256" key="7">
    <source>
        <dbReference type="ARBA" id="ARBA00022840"/>
    </source>
</evidence>
<dbReference type="SUPFAM" id="SSF55874">
    <property type="entry name" value="ATPase domain of HSP90 chaperone/DNA topoisomerase II/histidine kinase"/>
    <property type="match status" value="1"/>
</dbReference>
<organism evidence="13 14">
    <name type="scientific">Candidatus Schekmanbacteria bacterium RBG_16_38_10</name>
    <dbReference type="NCBI Taxonomy" id="1817879"/>
    <lineage>
        <taxon>Bacteria</taxon>
        <taxon>Candidatus Schekmaniibacteriota</taxon>
    </lineage>
</organism>
<dbReference type="InterPro" id="IPR036890">
    <property type="entry name" value="HATPase_C_sf"/>
</dbReference>
<name>A0A1F7RRZ8_9BACT</name>
<keyword evidence="6" id="KW-0418">Kinase</keyword>
<dbReference type="SUPFAM" id="SSF47384">
    <property type="entry name" value="Homodimeric domain of signal transducing histidine kinase"/>
    <property type="match status" value="1"/>
</dbReference>
<dbReference type="InterPro" id="IPR005467">
    <property type="entry name" value="His_kinase_dom"/>
</dbReference>
<dbReference type="SMART" id="SM00387">
    <property type="entry name" value="HATPase_c"/>
    <property type="match status" value="1"/>
</dbReference>
<protein>
    <recommendedName>
        <fullName evidence="2">histidine kinase</fullName>
        <ecNumber evidence="2">2.7.13.3</ecNumber>
    </recommendedName>
</protein>
<keyword evidence="9" id="KW-1133">Transmembrane helix</keyword>
<dbReference type="InterPro" id="IPR035965">
    <property type="entry name" value="PAS-like_dom_sf"/>
</dbReference>
<evidence type="ECO:0000256" key="6">
    <source>
        <dbReference type="ARBA" id="ARBA00022777"/>
    </source>
</evidence>